<feature type="compositionally biased region" description="Polar residues" evidence="1">
    <location>
        <begin position="1"/>
        <end position="10"/>
    </location>
</feature>
<proteinExistence type="predicted"/>
<evidence type="ECO:0000313" key="2">
    <source>
        <dbReference type="EMBL" id="KAL0398967.1"/>
    </source>
</evidence>
<sequence>MDVPSNTANKQKVVGTPDNTQTLQVVTGASLAPTSGGSAPTPLAPAPTPPGAVGPVVNTPRRSMSSDTSSEDLSPALLGAIQWINPTAIREQVVALIPAHKATSSDVDALDEEAEECVLVPASPSAAL</sequence>
<feature type="region of interest" description="Disordered" evidence="1">
    <location>
        <begin position="1"/>
        <end position="72"/>
    </location>
</feature>
<evidence type="ECO:0000256" key="1">
    <source>
        <dbReference type="SAM" id="MobiDB-lite"/>
    </source>
</evidence>
<reference evidence="2" key="2">
    <citation type="journal article" date="2024" name="Plant">
        <title>Genomic evolution and insights into agronomic trait innovations of Sesamum species.</title>
        <authorList>
            <person name="Miao H."/>
            <person name="Wang L."/>
            <person name="Qu L."/>
            <person name="Liu H."/>
            <person name="Sun Y."/>
            <person name="Le M."/>
            <person name="Wang Q."/>
            <person name="Wei S."/>
            <person name="Zheng Y."/>
            <person name="Lin W."/>
            <person name="Duan Y."/>
            <person name="Cao H."/>
            <person name="Xiong S."/>
            <person name="Wang X."/>
            <person name="Wei L."/>
            <person name="Li C."/>
            <person name="Ma Q."/>
            <person name="Ju M."/>
            <person name="Zhao R."/>
            <person name="Li G."/>
            <person name="Mu C."/>
            <person name="Tian Q."/>
            <person name="Mei H."/>
            <person name="Zhang T."/>
            <person name="Gao T."/>
            <person name="Zhang H."/>
        </authorList>
    </citation>
    <scope>NUCLEOTIDE SEQUENCE</scope>
    <source>
        <strain evidence="2">G02</strain>
    </source>
</reference>
<reference evidence="2" key="1">
    <citation type="submission" date="2020-06" db="EMBL/GenBank/DDBJ databases">
        <authorList>
            <person name="Li T."/>
            <person name="Hu X."/>
            <person name="Zhang T."/>
            <person name="Song X."/>
            <person name="Zhang H."/>
            <person name="Dai N."/>
            <person name="Sheng W."/>
            <person name="Hou X."/>
            <person name="Wei L."/>
        </authorList>
    </citation>
    <scope>NUCLEOTIDE SEQUENCE</scope>
    <source>
        <strain evidence="2">G02</strain>
        <tissue evidence="2">Leaf</tissue>
    </source>
</reference>
<accession>A0AAW2T341</accession>
<gene>
    <name evidence="2" type="ORF">Sradi_2240000</name>
</gene>
<feature type="compositionally biased region" description="Polar residues" evidence="1">
    <location>
        <begin position="17"/>
        <end position="35"/>
    </location>
</feature>
<name>A0AAW2T341_SESRA</name>
<feature type="compositionally biased region" description="Low complexity" evidence="1">
    <location>
        <begin position="53"/>
        <end position="72"/>
    </location>
</feature>
<feature type="compositionally biased region" description="Pro residues" evidence="1">
    <location>
        <begin position="42"/>
        <end position="52"/>
    </location>
</feature>
<comment type="caution">
    <text evidence="2">The sequence shown here is derived from an EMBL/GenBank/DDBJ whole genome shotgun (WGS) entry which is preliminary data.</text>
</comment>
<protein>
    <submittedName>
        <fullName evidence="2">Uncharacterized protein</fullName>
    </submittedName>
</protein>
<organism evidence="2">
    <name type="scientific">Sesamum radiatum</name>
    <name type="common">Black benniseed</name>
    <dbReference type="NCBI Taxonomy" id="300843"/>
    <lineage>
        <taxon>Eukaryota</taxon>
        <taxon>Viridiplantae</taxon>
        <taxon>Streptophyta</taxon>
        <taxon>Embryophyta</taxon>
        <taxon>Tracheophyta</taxon>
        <taxon>Spermatophyta</taxon>
        <taxon>Magnoliopsida</taxon>
        <taxon>eudicotyledons</taxon>
        <taxon>Gunneridae</taxon>
        <taxon>Pentapetalae</taxon>
        <taxon>asterids</taxon>
        <taxon>lamiids</taxon>
        <taxon>Lamiales</taxon>
        <taxon>Pedaliaceae</taxon>
        <taxon>Sesamum</taxon>
    </lineage>
</organism>
<dbReference type="EMBL" id="JACGWJ010000009">
    <property type="protein sequence ID" value="KAL0398967.1"/>
    <property type="molecule type" value="Genomic_DNA"/>
</dbReference>
<dbReference type="AlphaFoldDB" id="A0AAW2T341"/>